<dbReference type="PANTHER" id="PTHR47245:SF2">
    <property type="entry name" value="PEPTIDYL-PROLYL CIS-TRANS ISOMERASE HP_0175-RELATED"/>
    <property type="match status" value="1"/>
</dbReference>
<reference evidence="3 4" key="1">
    <citation type="submission" date="2019-01" db="EMBL/GenBank/DDBJ databases">
        <title>Blautia sp. nov. KGMB01111 isolated human feces.</title>
        <authorList>
            <person name="Park J.-E."/>
            <person name="Kim J.-S."/>
            <person name="Park S.-H."/>
        </authorList>
    </citation>
    <scope>NUCLEOTIDE SEQUENCE [LARGE SCALE GENOMIC DNA]</scope>
    <source>
        <strain evidence="3 4">KGMB01111</strain>
    </source>
</reference>
<dbReference type="GO" id="GO:0003755">
    <property type="term" value="F:peptidyl-prolyl cis-trans isomerase activity"/>
    <property type="evidence" value="ECO:0007669"/>
    <property type="project" value="InterPro"/>
</dbReference>
<feature type="chain" id="PRO_5038642860" description="PpiC domain-containing protein" evidence="1">
    <location>
        <begin position="30"/>
        <end position="336"/>
    </location>
</feature>
<evidence type="ECO:0000313" key="3">
    <source>
        <dbReference type="EMBL" id="RXS73809.1"/>
    </source>
</evidence>
<dbReference type="InterPro" id="IPR046357">
    <property type="entry name" value="PPIase_dom_sf"/>
</dbReference>
<dbReference type="Proteomes" id="UP000290106">
    <property type="component" value="Unassembled WGS sequence"/>
</dbReference>
<feature type="signal peptide" evidence="1">
    <location>
        <begin position="1"/>
        <end position="29"/>
    </location>
</feature>
<dbReference type="OrthoDB" id="1976489at2"/>
<protein>
    <recommendedName>
        <fullName evidence="2">PpiC domain-containing protein</fullName>
    </recommendedName>
</protein>
<dbReference type="SUPFAM" id="SSF109998">
    <property type="entry name" value="Triger factor/SurA peptide-binding domain-like"/>
    <property type="match status" value="1"/>
</dbReference>
<gene>
    <name evidence="3" type="ORF">ETP43_00050</name>
</gene>
<dbReference type="PANTHER" id="PTHR47245">
    <property type="entry name" value="PEPTIDYLPROLYL ISOMERASE"/>
    <property type="match status" value="1"/>
</dbReference>
<dbReference type="InterPro" id="IPR027304">
    <property type="entry name" value="Trigger_fact/SurA_dom_sf"/>
</dbReference>
<organism evidence="3 4">
    <name type="scientific">Blautia faecicola</name>
    <dbReference type="NCBI Taxonomy" id="2509240"/>
    <lineage>
        <taxon>Bacteria</taxon>
        <taxon>Bacillati</taxon>
        <taxon>Bacillota</taxon>
        <taxon>Clostridia</taxon>
        <taxon>Lachnospirales</taxon>
        <taxon>Lachnospiraceae</taxon>
        <taxon>Blautia</taxon>
    </lineage>
</organism>
<accession>A0A4Q1RE78</accession>
<sequence>MAFLKNKAFLMAVRTGMALTAMLFFTACGKEQDNNTVLYIDDNPVSREEYEMLAQENCNQIYMKYSTEEVNSKDFWTTEKDGETPAKQLEEKILEQLKENYAVKEAAKDLKVTEDYTYQELMEQKEEKSNSDYGLKEYKDEEYYKYWYSNLKTDVVNQWVKENAAVTDESCSEYYQEHIEDFTYEVGVNILYTEIPSSDENAEQEAQAIYQTLTNEQDAEAAVRQYANAETQNLELTSLDTQEGASGVYANRWQIASQMQTGEVCQPYEENGMYCIIKCIEREENGTIDYETAKASIERYLQIQAANKYLEEKEDSQRIKEGKVKEDQVIQELFEK</sequence>
<feature type="domain" description="PpiC" evidence="2">
    <location>
        <begin position="166"/>
        <end position="294"/>
    </location>
</feature>
<dbReference type="RefSeq" id="WP_129256691.1">
    <property type="nucleotide sequence ID" value="NZ_SDKC01000001.1"/>
</dbReference>
<dbReference type="InterPro" id="IPR050245">
    <property type="entry name" value="PrsA_foldase"/>
</dbReference>
<dbReference type="Gene3D" id="1.10.4030.10">
    <property type="entry name" value="Porin chaperone SurA, peptide-binding domain"/>
    <property type="match status" value="1"/>
</dbReference>
<comment type="caution">
    <text evidence="3">The sequence shown here is derived from an EMBL/GenBank/DDBJ whole genome shotgun (WGS) entry which is preliminary data.</text>
</comment>
<name>A0A4Q1RE78_9FIRM</name>
<keyword evidence="1" id="KW-0732">Signal</keyword>
<dbReference type="InterPro" id="IPR000297">
    <property type="entry name" value="PPIase_PpiC"/>
</dbReference>
<dbReference type="Pfam" id="PF13145">
    <property type="entry name" value="Rotamase_2"/>
    <property type="match status" value="1"/>
</dbReference>
<evidence type="ECO:0000256" key="1">
    <source>
        <dbReference type="SAM" id="SignalP"/>
    </source>
</evidence>
<dbReference type="AlphaFoldDB" id="A0A4Q1RE78"/>
<evidence type="ECO:0000259" key="2">
    <source>
        <dbReference type="Pfam" id="PF13145"/>
    </source>
</evidence>
<dbReference type="EMBL" id="SDKC01000001">
    <property type="protein sequence ID" value="RXS73809.1"/>
    <property type="molecule type" value="Genomic_DNA"/>
</dbReference>
<dbReference type="PROSITE" id="PS51257">
    <property type="entry name" value="PROKAR_LIPOPROTEIN"/>
    <property type="match status" value="1"/>
</dbReference>
<proteinExistence type="predicted"/>
<evidence type="ECO:0000313" key="4">
    <source>
        <dbReference type="Proteomes" id="UP000290106"/>
    </source>
</evidence>
<keyword evidence="4" id="KW-1185">Reference proteome</keyword>
<dbReference type="Gene3D" id="3.10.50.40">
    <property type="match status" value="1"/>
</dbReference>